<proteinExistence type="predicted"/>
<reference evidence="2 3" key="1">
    <citation type="submission" date="2017-09" db="EMBL/GenBank/DDBJ databases">
        <authorList>
            <person name="Ehlers B."/>
            <person name="Leendertz F.H."/>
        </authorList>
    </citation>
    <scope>NUCLEOTIDE SEQUENCE [LARGE SCALE GENOMIC DNA]</scope>
    <source>
        <strain evidence="2 3">Nm42</strain>
    </source>
</reference>
<gene>
    <name evidence="2" type="ORF">SAMN06297164_0531</name>
</gene>
<keyword evidence="1" id="KW-0472">Membrane</keyword>
<keyword evidence="1" id="KW-0812">Transmembrane</keyword>
<feature type="transmembrane region" description="Helical" evidence="1">
    <location>
        <begin position="199"/>
        <end position="221"/>
    </location>
</feature>
<name>A0A286A3G8_9PROT</name>
<evidence type="ECO:0000313" key="3">
    <source>
        <dbReference type="Proteomes" id="UP000219335"/>
    </source>
</evidence>
<feature type="transmembrane region" description="Helical" evidence="1">
    <location>
        <begin position="12"/>
        <end position="36"/>
    </location>
</feature>
<dbReference type="InterPro" id="IPR011672">
    <property type="entry name" value="DUF1614"/>
</dbReference>
<evidence type="ECO:0000313" key="2">
    <source>
        <dbReference type="EMBL" id="SOD16453.1"/>
    </source>
</evidence>
<feature type="transmembrane region" description="Helical" evidence="1">
    <location>
        <begin position="169"/>
        <end position="187"/>
    </location>
</feature>
<evidence type="ECO:0000256" key="1">
    <source>
        <dbReference type="SAM" id="Phobius"/>
    </source>
</evidence>
<dbReference type="EMBL" id="OCMU01000001">
    <property type="protein sequence ID" value="SOD16453.1"/>
    <property type="molecule type" value="Genomic_DNA"/>
</dbReference>
<feature type="transmembrane region" description="Helical" evidence="1">
    <location>
        <begin position="42"/>
        <end position="60"/>
    </location>
</feature>
<dbReference type="RefSeq" id="WP_097103732.1">
    <property type="nucleotide sequence ID" value="NZ_OCMU01000001.1"/>
</dbReference>
<keyword evidence="1" id="KW-1133">Transmembrane helix</keyword>
<dbReference type="AlphaFoldDB" id="A0A286A3G8"/>
<feature type="transmembrane region" description="Helical" evidence="1">
    <location>
        <begin position="143"/>
        <end position="163"/>
    </location>
</feature>
<protein>
    <submittedName>
        <fullName evidence="2">Uncharacterized membrane protein</fullName>
    </submittedName>
</protein>
<organism evidence="2 3">
    <name type="scientific">Nitrosomonas ureae</name>
    <dbReference type="NCBI Taxonomy" id="44577"/>
    <lineage>
        <taxon>Bacteria</taxon>
        <taxon>Pseudomonadati</taxon>
        <taxon>Pseudomonadota</taxon>
        <taxon>Betaproteobacteria</taxon>
        <taxon>Nitrosomonadales</taxon>
        <taxon>Nitrosomonadaceae</taxon>
        <taxon>Nitrosomonas</taxon>
    </lineage>
</organism>
<sequence>MKNYFSPIHLLFFIALLGILVILIQVELLSFAFVKLGLSPEFGLMVLFLSLLGSTVNLPITKTKRNTSKQAFTHPACKDSIGSPAPSLHNETQIFINLGGCLIPVTLSIYLFSNSTLSLSFTLLGIFIMSSISYVFSRPIQGLGIGMPVLIAPISAALVGLSISPEQSASLAYISGTLGVLIGADLLRIKDIFRLGTPYASIGGAGTFDGIFITGIVAALLA</sequence>
<accession>A0A286A3G8</accession>
<dbReference type="Pfam" id="PF07758">
    <property type="entry name" value="DUF1614"/>
    <property type="match status" value="1"/>
</dbReference>
<dbReference type="Proteomes" id="UP000219335">
    <property type="component" value="Unassembled WGS sequence"/>
</dbReference>
<feature type="transmembrane region" description="Helical" evidence="1">
    <location>
        <begin position="118"/>
        <end position="136"/>
    </location>
</feature>